<dbReference type="SUPFAM" id="SSF81653">
    <property type="entry name" value="Calcium ATPase, transduction domain A"/>
    <property type="match status" value="1"/>
</dbReference>
<sequence length="120" mass="13475">MPCDAVLVSGTCIVNESMLTGESVPVTKTNLPNPLPGDRQGADSAYNTEEHKRHTLFCGTNVIQTRFYTGELVKAVVVRTGQHDNLETRTLLECFLDVFAITVYQVNNLRVFNFRFCFKT</sequence>
<protein>
    <recommendedName>
        <fullName evidence="9">P-type ATPase A domain-containing protein</fullName>
    </recommendedName>
</protein>
<name>A0ABV0ZIC3_9TELE</name>
<dbReference type="PANTHER" id="PTHR45630:SF8">
    <property type="entry name" value="CATION-TRANSPORTING ATPASE"/>
    <property type="match status" value="1"/>
</dbReference>
<keyword evidence="6" id="KW-0460">Magnesium</keyword>
<evidence type="ECO:0000256" key="5">
    <source>
        <dbReference type="ARBA" id="ARBA00022840"/>
    </source>
</evidence>
<comment type="subcellular location">
    <subcellularLocation>
        <location evidence="1">Membrane</location>
        <topology evidence="1">Multi-pass membrane protein</topology>
    </subcellularLocation>
</comment>
<feature type="domain" description="P-type ATPase A" evidence="9">
    <location>
        <begin position="1"/>
        <end position="86"/>
    </location>
</feature>
<keyword evidence="4" id="KW-0547">Nucleotide-binding</keyword>
<dbReference type="Proteomes" id="UP001469553">
    <property type="component" value="Unassembled WGS sequence"/>
</dbReference>
<organism evidence="10 11">
    <name type="scientific">Ameca splendens</name>
    <dbReference type="NCBI Taxonomy" id="208324"/>
    <lineage>
        <taxon>Eukaryota</taxon>
        <taxon>Metazoa</taxon>
        <taxon>Chordata</taxon>
        <taxon>Craniata</taxon>
        <taxon>Vertebrata</taxon>
        <taxon>Euteleostomi</taxon>
        <taxon>Actinopterygii</taxon>
        <taxon>Neopterygii</taxon>
        <taxon>Teleostei</taxon>
        <taxon>Neoteleostei</taxon>
        <taxon>Acanthomorphata</taxon>
        <taxon>Ovalentaria</taxon>
        <taxon>Atherinomorphae</taxon>
        <taxon>Cyprinodontiformes</taxon>
        <taxon>Goodeidae</taxon>
        <taxon>Ameca</taxon>
    </lineage>
</organism>
<comment type="catalytic activity">
    <reaction evidence="8">
        <text>ATP + H2O = ADP + phosphate + H(+)</text>
        <dbReference type="Rhea" id="RHEA:13065"/>
        <dbReference type="ChEBI" id="CHEBI:15377"/>
        <dbReference type="ChEBI" id="CHEBI:15378"/>
        <dbReference type="ChEBI" id="CHEBI:30616"/>
        <dbReference type="ChEBI" id="CHEBI:43474"/>
        <dbReference type="ChEBI" id="CHEBI:456216"/>
    </reaction>
</comment>
<keyword evidence="2" id="KW-0597">Phosphoprotein</keyword>
<comment type="caution">
    <text evidence="10">The sequence shown here is derived from an EMBL/GenBank/DDBJ whole genome shotgun (WGS) entry which is preliminary data.</text>
</comment>
<keyword evidence="5" id="KW-0067">ATP-binding</keyword>
<dbReference type="InterPro" id="IPR059000">
    <property type="entry name" value="ATPase_P-type_domA"/>
</dbReference>
<dbReference type="InterPro" id="IPR006544">
    <property type="entry name" value="P-type_TPase_V"/>
</dbReference>
<evidence type="ECO:0000259" key="9">
    <source>
        <dbReference type="Pfam" id="PF00122"/>
    </source>
</evidence>
<reference evidence="10 11" key="1">
    <citation type="submission" date="2021-06" db="EMBL/GenBank/DDBJ databases">
        <authorList>
            <person name="Palmer J.M."/>
        </authorList>
    </citation>
    <scope>NUCLEOTIDE SEQUENCE [LARGE SCALE GENOMIC DNA]</scope>
    <source>
        <strain evidence="10 11">AS_MEX2019</strain>
        <tissue evidence="10">Muscle</tissue>
    </source>
</reference>
<dbReference type="Gene3D" id="2.70.150.10">
    <property type="entry name" value="Calcium-transporting ATPase, cytoplasmic transduction domain A"/>
    <property type="match status" value="1"/>
</dbReference>
<keyword evidence="3" id="KW-0479">Metal-binding</keyword>
<evidence type="ECO:0000256" key="8">
    <source>
        <dbReference type="ARBA" id="ARBA00049360"/>
    </source>
</evidence>
<evidence type="ECO:0000313" key="11">
    <source>
        <dbReference type="Proteomes" id="UP001469553"/>
    </source>
</evidence>
<keyword evidence="11" id="KW-1185">Reference proteome</keyword>
<dbReference type="PANTHER" id="PTHR45630">
    <property type="entry name" value="CATION-TRANSPORTING ATPASE-RELATED"/>
    <property type="match status" value="1"/>
</dbReference>
<evidence type="ECO:0000256" key="2">
    <source>
        <dbReference type="ARBA" id="ARBA00022553"/>
    </source>
</evidence>
<evidence type="ECO:0000313" key="10">
    <source>
        <dbReference type="EMBL" id="MEQ2305614.1"/>
    </source>
</evidence>
<evidence type="ECO:0000256" key="6">
    <source>
        <dbReference type="ARBA" id="ARBA00022842"/>
    </source>
</evidence>
<dbReference type="Pfam" id="PF00122">
    <property type="entry name" value="E1-E2_ATPase"/>
    <property type="match status" value="1"/>
</dbReference>
<evidence type="ECO:0000256" key="1">
    <source>
        <dbReference type="ARBA" id="ARBA00004141"/>
    </source>
</evidence>
<evidence type="ECO:0000256" key="7">
    <source>
        <dbReference type="ARBA" id="ARBA00022967"/>
    </source>
</evidence>
<evidence type="ECO:0000256" key="4">
    <source>
        <dbReference type="ARBA" id="ARBA00022741"/>
    </source>
</evidence>
<dbReference type="EMBL" id="JAHRIP010064997">
    <property type="protein sequence ID" value="MEQ2305614.1"/>
    <property type="molecule type" value="Genomic_DNA"/>
</dbReference>
<evidence type="ECO:0000256" key="3">
    <source>
        <dbReference type="ARBA" id="ARBA00022723"/>
    </source>
</evidence>
<accession>A0ABV0ZIC3</accession>
<proteinExistence type="predicted"/>
<keyword evidence="7" id="KW-1278">Translocase</keyword>
<dbReference type="InterPro" id="IPR008250">
    <property type="entry name" value="ATPase_P-typ_transduc_dom_A_sf"/>
</dbReference>
<gene>
    <name evidence="10" type="ORF">AMECASPLE_039580</name>
</gene>